<proteinExistence type="predicted"/>
<sequence>MQFEGESRKRAPDGLIRGTGTCTKSLEAASEDMPTVECPAYTRIAEDVELGKNLMKLLPPSESVSRQFITACNTLNLQRQEVRRSLDRDWNQQVHRAATQDSLVKYYAHLTTPPLSVVDLARLNVKFKWKDSIGYSKAARDISGELEKNNLIYNIGVASSYLATEVLQSDNASRFVIAKRHFEEAAGAFWHVRQRIMHESAPAGLTADKMNLELRIESLDALIAVMLSYALRCVYEKAKMDNSPPKILARLAHKVAASYNASAGCMQEAVRMKQGLDKMYTSWQQVMQTFVSVMQGDADGIVCAKYLEFEYEYYLAQT</sequence>
<dbReference type="GO" id="GO:0005768">
    <property type="term" value="C:endosome"/>
    <property type="evidence" value="ECO:0007669"/>
    <property type="project" value="TreeGrafter"/>
</dbReference>
<reference evidence="4" key="2">
    <citation type="submission" date="2012-11" db="EMBL/GenBank/DDBJ databases">
        <authorList>
            <person name="Kuo A."/>
            <person name="Curtis B.A."/>
            <person name="Tanifuji G."/>
            <person name="Burki F."/>
            <person name="Gruber A."/>
            <person name="Irimia M."/>
            <person name="Maruyama S."/>
            <person name="Arias M.C."/>
            <person name="Ball S.G."/>
            <person name="Gile G.H."/>
            <person name="Hirakawa Y."/>
            <person name="Hopkins J.F."/>
            <person name="Rensing S.A."/>
            <person name="Schmutz J."/>
            <person name="Symeonidi A."/>
            <person name="Elias M."/>
            <person name="Eveleigh R.J."/>
            <person name="Herman E.K."/>
            <person name="Klute M.J."/>
            <person name="Nakayama T."/>
            <person name="Obornik M."/>
            <person name="Reyes-Prieto A."/>
            <person name="Armbrust E.V."/>
            <person name="Aves S.J."/>
            <person name="Beiko R.G."/>
            <person name="Coutinho P."/>
            <person name="Dacks J.B."/>
            <person name="Durnford D.G."/>
            <person name="Fast N.M."/>
            <person name="Green B.R."/>
            <person name="Grisdale C."/>
            <person name="Hempe F."/>
            <person name="Henrissat B."/>
            <person name="Hoppner M.P."/>
            <person name="Ishida K.-I."/>
            <person name="Kim E."/>
            <person name="Koreny L."/>
            <person name="Kroth P.G."/>
            <person name="Liu Y."/>
            <person name="Malik S.-B."/>
            <person name="Maier U.G."/>
            <person name="McRose D."/>
            <person name="Mock T."/>
            <person name="Neilson J.A."/>
            <person name="Onodera N.T."/>
            <person name="Poole A.M."/>
            <person name="Pritham E.J."/>
            <person name="Richards T.A."/>
            <person name="Rocap G."/>
            <person name="Roy S.W."/>
            <person name="Sarai C."/>
            <person name="Schaack S."/>
            <person name="Shirato S."/>
            <person name="Slamovits C.H."/>
            <person name="Spencer D.F."/>
            <person name="Suzuki S."/>
            <person name="Worden A.Z."/>
            <person name="Zauner S."/>
            <person name="Barry K."/>
            <person name="Bell C."/>
            <person name="Bharti A.K."/>
            <person name="Crow J.A."/>
            <person name="Grimwood J."/>
            <person name="Kramer R."/>
            <person name="Lindquist E."/>
            <person name="Lucas S."/>
            <person name="Salamov A."/>
            <person name="McFadden G.I."/>
            <person name="Lane C.E."/>
            <person name="Keeling P.J."/>
            <person name="Gray M.W."/>
            <person name="Grigoriev I.V."/>
            <person name="Archibald J.M."/>
        </authorList>
    </citation>
    <scope>NUCLEOTIDE SEQUENCE</scope>
    <source>
        <strain evidence="4">CCMP2712</strain>
    </source>
</reference>
<reference evidence="3" key="3">
    <citation type="submission" date="2015-06" db="UniProtKB">
        <authorList>
            <consortium name="EnsemblProtists"/>
        </authorList>
    </citation>
    <scope>IDENTIFICATION</scope>
</reference>
<reference evidence="2 4" key="1">
    <citation type="journal article" date="2012" name="Nature">
        <title>Algal genomes reveal evolutionary mosaicism and the fate of nucleomorphs.</title>
        <authorList>
            <consortium name="DOE Joint Genome Institute"/>
            <person name="Curtis B.A."/>
            <person name="Tanifuji G."/>
            <person name="Burki F."/>
            <person name="Gruber A."/>
            <person name="Irimia M."/>
            <person name="Maruyama S."/>
            <person name="Arias M.C."/>
            <person name="Ball S.G."/>
            <person name="Gile G.H."/>
            <person name="Hirakawa Y."/>
            <person name="Hopkins J.F."/>
            <person name="Kuo A."/>
            <person name="Rensing S.A."/>
            <person name="Schmutz J."/>
            <person name="Symeonidi A."/>
            <person name="Elias M."/>
            <person name="Eveleigh R.J."/>
            <person name="Herman E.K."/>
            <person name="Klute M.J."/>
            <person name="Nakayama T."/>
            <person name="Obornik M."/>
            <person name="Reyes-Prieto A."/>
            <person name="Armbrust E.V."/>
            <person name="Aves S.J."/>
            <person name="Beiko R.G."/>
            <person name="Coutinho P."/>
            <person name="Dacks J.B."/>
            <person name="Durnford D.G."/>
            <person name="Fast N.M."/>
            <person name="Green B.R."/>
            <person name="Grisdale C.J."/>
            <person name="Hempel F."/>
            <person name="Henrissat B."/>
            <person name="Hoppner M.P."/>
            <person name="Ishida K."/>
            <person name="Kim E."/>
            <person name="Koreny L."/>
            <person name="Kroth P.G."/>
            <person name="Liu Y."/>
            <person name="Malik S.B."/>
            <person name="Maier U.G."/>
            <person name="McRose D."/>
            <person name="Mock T."/>
            <person name="Neilson J.A."/>
            <person name="Onodera N.T."/>
            <person name="Poole A.M."/>
            <person name="Pritham E.J."/>
            <person name="Richards T.A."/>
            <person name="Rocap G."/>
            <person name="Roy S.W."/>
            <person name="Sarai C."/>
            <person name="Schaack S."/>
            <person name="Shirato S."/>
            <person name="Slamovits C.H."/>
            <person name="Spencer D.F."/>
            <person name="Suzuki S."/>
            <person name="Worden A.Z."/>
            <person name="Zauner S."/>
            <person name="Barry K."/>
            <person name="Bell C."/>
            <person name="Bharti A.K."/>
            <person name="Crow J.A."/>
            <person name="Grimwood J."/>
            <person name="Kramer R."/>
            <person name="Lindquist E."/>
            <person name="Lucas S."/>
            <person name="Salamov A."/>
            <person name="McFadden G.I."/>
            <person name="Lane C.E."/>
            <person name="Keeling P.J."/>
            <person name="Gray M.W."/>
            <person name="Grigoriev I.V."/>
            <person name="Archibald J.M."/>
        </authorList>
    </citation>
    <scope>NUCLEOTIDE SEQUENCE</scope>
    <source>
        <strain evidence="2 4">CCMP2712</strain>
    </source>
</reference>
<dbReference type="GeneID" id="17309293"/>
<dbReference type="PROSITE" id="PS51180">
    <property type="entry name" value="BRO1"/>
    <property type="match status" value="1"/>
</dbReference>
<dbReference type="RefSeq" id="XP_005839684.1">
    <property type="nucleotide sequence ID" value="XM_005839627.1"/>
</dbReference>
<dbReference type="OrthoDB" id="64867at2759"/>
<name>L1JWJ4_GUITC</name>
<protein>
    <recommendedName>
        <fullName evidence="1">BRO1 domain-containing protein</fullName>
    </recommendedName>
</protein>
<organism evidence="2">
    <name type="scientific">Guillardia theta (strain CCMP2712)</name>
    <name type="common">Cryptophyte</name>
    <dbReference type="NCBI Taxonomy" id="905079"/>
    <lineage>
        <taxon>Eukaryota</taxon>
        <taxon>Cryptophyceae</taxon>
        <taxon>Pyrenomonadales</taxon>
        <taxon>Geminigeraceae</taxon>
        <taxon>Guillardia</taxon>
    </lineage>
</organism>
<dbReference type="AlphaFoldDB" id="L1JWJ4"/>
<evidence type="ECO:0000259" key="1">
    <source>
        <dbReference type="PROSITE" id="PS51180"/>
    </source>
</evidence>
<dbReference type="Pfam" id="PF03097">
    <property type="entry name" value="BRO1"/>
    <property type="match status" value="1"/>
</dbReference>
<evidence type="ECO:0000313" key="3">
    <source>
        <dbReference type="EnsemblProtists" id="EKX52704"/>
    </source>
</evidence>
<dbReference type="PaxDb" id="55529-EKX52704"/>
<dbReference type="STRING" id="905079.L1JWJ4"/>
<dbReference type="PANTHER" id="PTHR23030:SF30">
    <property type="entry name" value="TYROSINE-PROTEIN PHOSPHATASE NON-RECEPTOR TYPE 23"/>
    <property type="match status" value="1"/>
</dbReference>
<dbReference type="HOGENOM" id="CLU_875651_0_0_1"/>
<feature type="domain" description="BRO1" evidence="1">
    <location>
        <begin position="32"/>
        <end position="318"/>
    </location>
</feature>
<dbReference type="EMBL" id="JH992972">
    <property type="protein sequence ID" value="EKX52704.1"/>
    <property type="molecule type" value="Genomic_DNA"/>
</dbReference>
<dbReference type="EnsemblProtists" id="EKX52704">
    <property type="protein sequence ID" value="EKX52704"/>
    <property type="gene ID" value="GUITHDRAFT_133729"/>
</dbReference>
<dbReference type="InterPro" id="IPR004328">
    <property type="entry name" value="BRO1_dom"/>
</dbReference>
<gene>
    <name evidence="2" type="ORF">GUITHDRAFT_133729</name>
</gene>
<accession>L1JWJ4</accession>
<evidence type="ECO:0000313" key="4">
    <source>
        <dbReference type="Proteomes" id="UP000011087"/>
    </source>
</evidence>
<dbReference type="GO" id="GO:0043328">
    <property type="term" value="P:protein transport to vacuole involved in ubiquitin-dependent protein catabolic process via the multivesicular body sorting pathway"/>
    <property type="evidence" value="ECO:0007669"/>
    <property type="project" value="TreeGrafter"/>
</dbReference>
<dbReference type="PANTHER" id="PTHR23030">
    <property type="entry name" value="PCD6 INTERACTING PROTEIN-RELATED"/>
    <property type="match status" value="1"/>
</dbReference>
<dbReference type="KEGG" id="gtt:GUITHDRAFT_133729"/>
<evidence type="ECO:0000313" key="2">
    <source>
        <dbReference type="EMBL" id="EKX52704.1"/>
    </source>
</evidence>
<keyword evidence="4" id="KW-1185">Reference proteome</keyword>
<dbReference type="InterPro" id="IPR038499">
    <property type="entry name" value="BRO1_sf"/>
</dbReference>
<dbReference type="Proteomes" id="UP000011087">
    <property type="component" value="Unassembled WGS sequence"/>
</dbReference>
<dbReference type="Gene3D" id="1.25.40.280">
    <property type="entry name" value="alix/aip1 like domains"/>
    <property type="match status" value="1"/>
</dbReference>